<name>A0A9Q3PN37_9BASI</name>
<dbReference type="AlphaFoldDB" id="A0A9Q3PN37"/>
<organism evidence="2 3">
    <name type="scientific">Austropuccinia psidii MF-1</name>
    <dbReference type="NCBI Taxonomy" id="1389203"/>
    <lineage>
        <taxon>Eukaryota</taxon>
        <taxon>Fungi</taxon>
        <taxon>Dikarya</taxon>
        <taxon>Basidiomycota</taxon>
        <taxon>Pucciniomycotina</taxon>
        <taxon>Pucciniomycetes</taxon>
        <taxon>Pucciniales</taxon>
        <taxon>Sphaerophragmiaceae</taxon>
        <taxon>Austropuccinia</taxon>
    </lineage>
</organism>
<feature type="compositionally biased region" description="Basic and acidic residues" evidence="1">
    <location>
        <begin position="19"/>
        <end position="30"/>
    </location>
</feature>
<gene>
    <name evidence="2" type="ORF">O181_107529</name>
</gene>
<reference evidence="2" key="1">
    <citation type="submission" date="2021-03" db="EMBL/GenBank/DDBJ databases">
        <title>Draft genome sequence of rust myrtle Austropuccinia psidii MF-1, a brazilian biotype.</title>
        <authorList>
            <person name="Quecine M.C."/>
            <person name="Pachon D.M.R."/>
            <person name="Bonatelli M.L."/>
            <person name="Correr F.H."/>
            <person name="Franceschini L.M."/>
            <person name="Leite T.F."/>
            <person name="Margarido G.R.A."/>
            <person name="Almeida C.A."/>
            <person name="Ferrarezi J.A."/>
            <person name="Labate C.A."/>
        </authorList>
    </citation>
    <scope>NUCLEOTIDE SEQUENCE</scope>
    <source>
        <strain evidence="2">MF-1</strain>
    </source>
</reference>
<dbReference type="EMBL" id="AVOT02081469">
    <property type="protein sequence ID" value="MBW0567814.1"/>
    <property type="molecule type" value="Genomic_DNA"/>
</dbReference>
<evidence type="ECO:0008006" key="4">
    <source>
        <dbReference type="Google" id="ProtNLM"/>
    </source>
</evidence>
<comment type="caution">
    <text evidence="2">The sequence shown here is derived from an EMBL/GenBank/DDBJ whole genome shotgun (WGS) entry which is preliminary data.</text>
</comment>
<accession>A0A9Q3PN37</accession>
<evidence type="ECO:0000313" key="3">
    <source>
        <dbReference type="Proteomes" id="UP000765509"/>
    </source>
</evidence>
<proteinExistence type="predicted"/>
<feature type="region of interest" description="Disordered" evidence="1">
    <location>
        <begin position="19"/>
        <end position="63"/>
    </location>
</feature>
<evidence type="ECO:0000256" key="1">
    <source>
        <dbReference type="SAM" id="MobiDB-lite"/>
    </source>
</evidence>
<dbReference type="Proteomes" id="UP000765509">
    <property type="component" value="Unassembled WGS sequence"/>
</dbReference>
<protein>
    <recommendedName>
        <fullName evidence="4">Retrotransposon gag domain-containing protein</fullName>
    </recommendedName>
</protein>
<keyword evidence="3" id="KW-1185">Reference proteome</keyword>
<evidence type="ECO:0000313" key="2">
    <source>
        <dbReference type="EMBL" id="MBW0567814.1"/>
    </source>
</evidence>
<feature type="compositionally biased region" description="Basic and acidic residues" evidence="1">
    <location>
        <begin position="42"/>
        <end position="63"/>
    </location>
</feature>
<sequence length="327" mass="38419">MINNWLNNQSLLSIEQKKELEMSTASEKEGLVVSTSSRKVQRKDQETSEEKGRSKEQSREGKRKIQLEQTLLTRVKASQLGTFSHGQNYTPLTEEKLSVEESFSPFLAENAIYERDIPQIEEGSTFYGEGEYDHIELIRKIDFLKEEFHIPDEMIVGKLHSWITRTAKKWYYKMRQEHGRNDWLWWKSERIAEWAKNSCRFKMENDLQSFIFDSGKDKPLTWFLKQTDRLSPSNPDMYDYMINIKILRKCGGEIEHSIKCRYVQPCSTEDYFNGMEDIINITRTGKTQTRNPRNSIIVPKTSREDRRHEGTILQCHKCGSTSHLANT</sequence>